<dbReference type="AlphaFoldDB" id="A0AAD9U702"/>
<accession>A0AAD9U702</accession>
<name>A0AAD9U702_9ROSI</name>
<gene>
    <name evidence="1" type="ORF">Ddye_016063</name>
</gene>
<reference evidence="1" key="1">
    <citation type="journal article" date="2023" name="Plant J.">
        <title>Genome sequences and population genomics provide insights into the demographic history, inbreeding, and mutation load of two 'living fossil' tree species of Dipteronia.</title>
        <authorList>
            <person name="Feng Y."/>
            <person name="Comes H.P."/>
            <person name="Chen J."/>
            <person name="Zhu S."/>
            <person name="Lu R."/>
            <person name="Zhang X."/>
            <person name="Li P."/>
            <person name="Qiu J."/>
            <person name="Olsen K.M."/>
            <person name="Qiu Y."/>
        </authorList>
    </citation>
    <scope>NUCLEOTIDE SEQUENCE</scope>
    <source>
        <strain evidence="1">KIB01</strain>
    </source>
</reference>
<proteinExistence type="predicted"/>
<organism evidence="1 2">
    <name type="scientific">Dipteronia dyeriana</name>
    <dbReference type="NCBI Taxonomy" id="168575"/>
    <lineage>
        <taxon>Eukaryota</taxon>
        <taxon>Viridiplantae</taxon>
        <taxon>Streptophyta</taxon>
        <taxon>Embryophyta</taxon>
        <taxon>Tracheophyta</taxon>
        <taxon>Spermatophyta</taxon>
        <taxon>Magnoliopsida</taxon>
        <taxon>eudicotyledons</taxon>
        <taxon>Gunneridae</taxon>
        <taxon>Pentapetalae</taxon>
        <taxon>rosids</taxon>
        <taxon>malvids</taxon>
        <taxon>Sapindales</taxon>
        <taxon>Sapindaceae</taxon>
        <taxon>Hippocastanoideae</taxon>
        <taxon>Acereae</taxon>
        <taxon>Dipteronia</taxon>
    </lineage>
</organism>
<evidence type="ECO:0000313" key="2">
    <source>
        <dbReference type="Proteomes" id="UP001280121"/>
    </source>
</evidence>
<evidence type="ECO:0000313" key="1">
    <source>
        <dbReference type="EMBL" id="KAK2648574.1"/>
    </source>
</evidence>
<keyword evidence="2" id="KW-1185">Reference proteome</keyword>
<dbReference type="EMBL" id="JANJYI010000005">
    <property type="protein sequence ID" value="KAK2648574.1"/>
    <property type="molecule type" value="Genomic_DNA"/>
</dbReference>
<sequence length="96" mass="10877">MEWKKGFKWTNSSCRHHCKFLLHGEKETYVKVNTIHNFRFMGTGIKLGSDAPATLNTTHRNVAIALFCIATLQMFGTARTKPDSNVRDHRSGKLLG</sequence>
<protein>
    <submittedName>
        <fullName evidence="1">Uncharacterized protein</fullName>
    </submittedName>
</protein>
<comment type="caution">
    <text evidence="1">The sequence shown here is derived from an EMBL/GenBank/DDBJ whole genome shotgun (WGS) entry which is preliminary data.</text>
</comment>
<dbReference type="Proteomes" id="UP001280121">
    <property type="component" value="Unassembled WGS sequence"/>
</dbReference>